<dbReference type="Proteomes" id="UP001066276">
    <property type="component" value="Chromosome 9"/>
</dbReference>
<comment type="caution">
    <text evidence="2">The sequence shown here is derived from an EMBL/GenBank/DDBJ whole genome shotgun (WGS) entry which is preliminary data.</text>
</comment>
<protein>
    <submittedName>
        <fullName evidence="2">Uncharacterized protein</fullName>
    </submittedName>
</protein>
<keyword evidence="3" id="KW-1185">Reference proteome</keyword>
<gene>
    <name evidence="2" type="ORF">NDU88_004647</name>
</gene>
<evidence type="ECO:0000313" key="3">
    <source>
        <dbReference type="Proteomes" id="UP001066276"/>
    </source>
</evidence>
<proteinExistence type="predicted"/>
<sequence>MRSNLSDFSTLVDSHYGSSSPRQTPTDVRCCYRVRGRIISIRGLPKIVANNVFPKNRCTRCFLTRRVAKLFCGQWDDASDHGCVPGEGLSSTFLILSYFGLQFVDIVVYGVV</sequence>
<dbReference type="EMBL" id="JANPWB010000013">
    <property type="protein sequence ID" value="KAJ1107254.1"/>
    <property type="molecule type" value="Genomic_DNA"/>
</dbReference>
<organism evidence="2 3">
    <name type="scientific">Pleurodeles waltl</name>
    <name type="common">Iberian ribbed newt</name>
    <dbReference type="NCBI Taxonomy" id="8319"/>
    <lineage>
        <taxon>Eukaryota</taxon>
        <taxon>Metazoa</taxon>
        <taxon>Chordata</taxon>
        <taxon>Craniata</taxon>
        <taxon>Vertebrata</taxon>
        <taxon>Euteleostomi</taxon>
        <taxon>Amphibia</taxon>
        <taxon>Batrachia</taxon>
        <taxon>Caudata</taxon>
        <taxon>Salamandroidea</taxon>
        <taxon>Salamandridae</taxon>
        <taxon>Pleurodelinae</taxon>
        <taxon>Pleurodeles</taxon>
    </lineage>
</organism>
<name>A0AAV7MXU1_PLEWA</name>
<dbReference type="AlphaFoldDB" id="A0AAV7MXU1"/>
<accession>A0AAV7MXU1</accession>
<evidence type="ECO:0000313" key="2">
    <source>
        <dbReference type="EMBL" id="KAJ1107254.1"/>
    </source>
</evidence>
<evidence type="ECO:0000256" key="1">
    <source>
        <dbReference type="SAM" id="MobiDB-lite"/>
    </source>
</evidence>
<reference evidence="2" key="1">
    <citation type="journal article" date="2022" name="bioRxiv">
        <title>Sequencing and chromosome-scale assembly of the giantPleurodeles waltlgenome.</title>
        <authorList>
            <person name="Brown T."/>
            <person name="Elewa A."/>
            <person name="Iarovenko S."/>
            <person name="Subramanian E."/>
            <person name="Araus A.J."/>
            <person name="Petzold A."/>
            <person name="Susuki M."/>
            <person name="Suzuki K.-i.T."/>
            <person name="Hayashi T."/>
            <person name="Toyoda A."/>
            <person name="Oliveira C."/>
            <person name="Osipova E."/>
            <person name="Leigh N.D."/>
            <person name="Simon A."/>
            <person name="Yun M.H."/>
        </authorList>
    </citation>
    <scope>NUCLEOTIDE SEQUENCE</scope>
    <source>
        <strain evidence="2">20211129_DDA</strain>
        <tissue evidence="2">Liver</tissue>
    </source>
</reference>
<feature type="region of interest" description="Disordered" evidence="1">
    <location>
        <begin position="1"/>
        <end position="25"/>
    </location>
</feature>